<name>A0A0V0J9M2_SCHSO</name>
<evidence type="ECO:0000313" key="1">
    <source>
        <dbReference type="EMBL" id="JAP62310.1"/>
    </source>
</evidence>
<dbReference type="EMBL" id="GEEE01013794">
    <property type="protein sequence ID" value="JAP49431.1"/>
    <property type="molecule type" value="Transcribed_RNA"/>
</dbReference>
<protein>
    <submittedName>
        <fullName evidence="1">Uncharacterized protein</fullName>
    </submittedName>
</protein>
<accession>A0A0V0J9M2</accession>
<proteinExistence type="predicted"/>
<organism evidence="1">
    <name type="scientific">Schistocephalus solidus</name>
    <name type="common">Tapeworm</name>
    <dbReference type="NCBI Taxonomy" id="70667"/>
    <lineage>
        <taxon>Eukaryota</taxon>
        <taxon>Metazoa</taxon>
        <taxon>Spiralia</taxon>
        <taxon>Lophotrochozoa</taxon>
        <taxon>Platyhelminthes</taxon>
        <taxon>Cestoda</taxon>
        <taxon>Eucestoda</taxon>
        <taxon>Diphyllobothriidea</taxon>
        <taxon>Diphyllobothriidae</taxon>
        <taxon>Schistocephalus</taxon>
    </lineage>
</organism>
<dbReference type="EMBL" id="GEEE01000915">
    <property type="protein sequence ID" value="JAP62310.1"/>
    <property type="molecule type" value="Transcribed_RNA"/>
</dbReference>
<sequence length="157" mass="17726">MLCHTLRTPERTGPGVGIAHRHKATMRSRMMKIKDQLNFKEQSGVSYRIPCLNCPCNYTGQNEHMLVSCICQHNLAVRWGDELPQVTVHTYETDHKFNFAAVKRITHAGNKAIGELIEAWLADGTQAIGVSIWCRRTKPCAVTSRLASVIIYWHAPL</sequence>
<dbReference type="AlphaFoldDB" id="A0A0V0J9M2"/>
<reference evidence="1" key="1">
    <citation type="submission" date="2016-01" db="EMBL/GenBank/DDBJ databases">
        <title>Reference transcriptome for the parasite Schistocephalus solidus: insights into the molecular evolution of parasitism.</title>
        <authorList>
            <person name="Hebert F.O."/>
            <person name="Grambauer S."/>
            <person name="Barber I."/>
            <person name="Landry C.R."/>
            <person name="Aubin-Horth N."/>
        </authorList>
    </citation>
    <scope>NUCLEOTIDE SEQUENCE</scope>
</reference>
<gene>
    <name evidence="1" type="ORF">TR128167</name>
</gene>